<dbReference type="PATRIC" id="fig|1053236.3.peg.1323"/>
<reference evidence="8" key="1">
    <citation type="submission" date="2012-12" db="EMBL/GenBank/DDBJ databases">
        <title>The genome sequence of Bacillus cereus VD146.</title>
        <authorList>
            <consortium name="The Broad Institute Genome Sequencing Platform"/>
            <consortium name="The Broad Institute Genome Sequencing Center for Infectious Disease"/>
            <person name="Feldgarden M."/>
            <person name="Van der Auwera G.A."/>
            <person name="Mahillon J."/>
            <person name="Duprez V."/>
            <person name="Timmery S."/>
            <person name="Mattelet C."/>
            <person name="Dierick K."/>
            <person name="Sun M."/>
            <person name="Yu Z."/>
            <person name="Zhu L."/>
            <person name="Hu X."/>
            <person name="Shank E.B."/>
            <person name="Swiecicka I."/>
            <person name="Hansen B.M."/>
            <person name="Andrup L."/>
            <person name="Walker B."/>
            <person name="Young S.K."/>
            <person name="Zeng Q."/>
            <person name="Gargeya S."/>
            <person name="Fitzgerald M."/>
            <person name="Haas B."/>
            <person name="Abouelleil A."/>
            <person name="Alvarado L."/>
            <person name="Arachchi H.M."/>
            <person name="Berlin A.M."/>
            <person name="Chapman S.B."/>
            <person name="Dewar J."/>
            <person name="Goldberg J."/>
            <person name="Griggs A."/>
            <person name="Gujja S."/>
            <person name="Hansen M."/>
            <person name="Howarth C."/>
            <person name="Imamovic A."/>
            <person name="Larimer J."/>
            <person name="McCowan C."/>
            <person name="Murphy C."/>
            <person name="Neiman D."/>
            <person name="Pearson M."/>
            <person name="Priest M."/>
            <person name="Roberts A."/>
            <person name="Saif S."/>
            <person name="Shea T."/>
            <person name="Sisk P."/>
            <person name="Sykes S."/>
            <person name="Wortman J."/>
            <person name="Nusbaum C."/>
            <person name="Birren B."/>
        </authorList>
    </citation>
    <scope>NUCLEOTIDE SEQUENCE [LARGE SCALE GENOMIC DNA]</scope>
    <source>
        <strain evidence="8">VD146</strain>
    </source>
</reference>
<comment type="caution">
    <text evidence="7">The sequence shown here is derived from an EMBL/GenBank/DDBJ whole genome shotgun (WGS) entry which is preliminary data.</text>
</comment>
<sequence>MNPIISNELNLFAQELQYFLSPVILQDIAKQVGFVQRSSKYQANELIALCVWISQEIASTSLTQLCSRLESSTGVLMSPEGLNQRFNTAAVAFLREVFTSLLTRKLCTNQSLSAHMISTFNRIRILDATVFQLPDHFATDYQGSGGSSNTAGVKIQLEYDLLSGQFLNVQLGPGKNNDKTYGTICLETVEAGDLCLRDLGYFDLGDLQSIHDKEAYYISRLKLNTRIYIKNLEPKYFKNGTLKKQTEYIQLDMTQIMFGLTPGETMEIPEAYIGQNQKLPTRVIIHRLTDDQTQTRLKNQAIREKKKGIVMKDKSKRLMGMNVYITNTSLEEVPTNYVHSLYSLR</sequence>
<comment type="function">
    <text evidence="1">Involved in the transposition of the insertion sequence.</text>
</comment>
<dbReference type="EMBL" id="AHFE01000034">
    <property type="protein sequence ID" value="EOP43925.1"/>
    <property type="molecule type" value="Genomic_DNA"/>
</dbReference>
<keyword evidence="3" id="KW-0815">Transposition</keyword>
<name>R8NBN5_BACCX</name>
<evidence type="ECO:0000313" key="7">
    <source>
        <dbReference type="EMBL" id="EOP43925.1"/>
    </source>
</evidence>
<keyword evidence="4" id="KW-0238">DNA-binding</keyword>
<dbReference type="HOGENOM" id="CLU_042765_0_1_9"/>
<dbReference type="NCBIfam" id="NF033592">
    <property type="entry name" value="transpos_IS4_1"/>
    <property type="match status" value="1"/>
</dbReference>
<gene>
    <name evidence="7" type="ORF">IK1_05635</name>
</gene>
<evidence type="ECO:0000259" key="6">
    <source>
        <dbReference type="Pfam" id="PF01609"/>
    </source>
</evidence>
<evidence type="ECO:0000256" key="5">
    <source>
        <dbReference type="ARBA" id="ARBA00023172"/>
    </source>
</evidence>
<evidence type="ECO:0000313" key="8">
    <source>
        <dbReference type="Proteomes" id="UP000014020"/>
    </source>
</evidence>
<organism evidence="7 8">
    <name type="scientific">Bacillus cereus (strain VD146)</name>
    <dbReference type="NCBI Taxonomy" id="1053236"/>
    <lineage>
        <taxon>Bacteria</taxon>
        <taxon>Bacillati</taxon>
        <taxon>Bacillota</taxon>
        <taxon>Bacilli</taxon>
        <taxon>Bacillales</taxon>
        <taxon>Bacillaceae</taxon>
        <taxon>Bacillus</taxon>
        <taxon>Bacillus cereus group</taxon>
    </lineage>
</organism>
<dbReference type="PANTHER" id="PTHR33258">
    <property type="entry name" value="TRANSPOSASE INSL FOR INSERTION SEQUENCE ELEMENT IS186A-RELATED"/>
    <property type="match status" value="1"/>
</dbReference>
<accession>R8NBN5</accession>
<feature type="domain" description="Transposase IS4-like" evidence="6">
    <location>
        <begin position="120"/>
        <end position="345"/>
    </location>
</feature>
<dbReference type="Pfam" id="PF01609">
    <property type="entry name" value="DDE_Tnp_1"/>
    <property type="match status" value="1"/>
</dbReference>
<comment type="similarity">
    <text evidence="2">Belongs to the transposase 11 family.</text>
</comment>
<protein>
    <recommendedName>
        <fullName evidence="6">Transposase IS4-like domain-containing protein</fullName>
    </recommendedName>
</protein>
<dbReference type="SUPFAM" id="SSF53098">
    <property type="entry name" value="Ribonuclease H-like"/>
    <property type="match status" value="1"/>
</dbReference>
<evidence type="ECO:0000256" key="3">
    <source>
        <dbReference type="ARBA" id="ARBA00022578"/>
    </source>
</evidence>
<dbReference type="GO" id="GO:0004803">
    <property type="term" value="F:transposase activity"/>
    <property type="evidence" value="ECO:0007669"/>
    <property type="project" value="InterPro"/>
</dbReference>
<dbReference type="GO" id="GO:0006313">
    <property type="term" value="P:DNA transposition"/>
    <property type="evidence" value="ECO:0007669"/>
    <property type="project" value="InterPro"/>
</dbReference>
<dbReference type="InterPro" id="IPR002559">
    <property type="entry name" value="Transposase_11"/>
</dbReference>
<dbReference type="InterPro" id="IPR047952">
    <property type="entry name" value="Transpos_IS4"/>
</dbReference>
<proteinExistence type="inferred from homology"/>
<evidence type="ECO:0000256" key="2">
    <source>
        <dbReference type="ARBA" id="ARBA00010075"/>
    </source>
</evidence>
<dbReference type="InterPro" id="IPR012337">
    <property type="entry name" value="RNaseH-like_sf"/>
</dbReference>
<evidence type="ECO:0000256" key="1">
    <source>
        <dbReference type="ARBA" id="ARBA00002286"/>
    </source>
</evidence>
<dbReference type="AlphaFoldDB" id="R8NBN5"/>
<dbReference type="GO" id="GO:0003677">
    <property type="term" value="F:DNA binding"/>
    <property type="evidence" value="ECO:0007669"/>
    <property type="project" value="UniProtKB-KW"/>
</dbReference>
<dbReference type="Proteomes" id="UP000014020">
    <property type="component" value="Unassembled WGS sequence"/>
</dbReference>
<dbReference type="PANTHER" id="PTHR33258:SF1">
    <property type="entry name" value="TRANSPOSASE INSL FOR INSERTION SEQUENCE ELEMENT IS186A-RELATED"/>
    <property type="match status" value="1"/>
</dbReference>
<evidence type="ECO:0000256" key="4">
    <source>
        <dbReference type="ARBA" id="ARBA00023125"/>
    </source>
</evidence>
<keyword evidence="5" id="KW-0233">DNA recombination</keyword>